<dbReference type="SUPFAM" id="SSF53218">
    <property type="entry name" value="Molybdenum cofactor biosynthesis proteins"/>
    <property type="match status" value="1"/>
</dbReference>
<protein>
    <recommendedName>
        <fullName evidence="1">CinA-like protein</fullName>
    </recommendedName>
</protein>
<dbReference type="InterPro" id="IPR008135">
    <property type="entry name" value="Competence-induced_CinA"/>
</dbReference>
<accession>A0A2S3R0M7</accession>
<evidence type="ECO:0000313" key="3">
    <source>
        <dbReference type="EMBL" id="POB46032.1"/>
    </source>
</evidence>
<evidence type="ECO:0000256" key="1">
    <source>
        <dbReference type="HAMAP-Rule" id="MF_00226"/>
    </source>
</evidence>
<dbReference type="Proteomes" id="UP000237466">
    <property type="component" value="Unassembled WGS sequence"/>
</dbReference>
<name>A0A2S3R0M7_VIBVL</name>
<dbReference type="SMART" id="SM00852">
    <property type="entry name" value="MoCF_biosynth"/>
    <property type="match status" value="1"/>
</dbReference>
<organism evidence="3 4">
    <name type="scientific">Vibrio vulnificus</name>
    <dbReference type="NCBI Taxonomy" id="672"/>
    <lineage>
        <taxon>Bacteria</taxon>
        <taxon>Pseudomonadati</taxon>
        <taxon>Pseudomonadota</taxon>
        <taxon>Gammaproteobacteria</taxon>
        <taxon>Vibrionales</taxon>
        <taxon>Vibrionaceae</taxon>
        <taxon>Vibrio</taxon>
    </lineage>
</organism>
<dbReference type="InterPro" id="IPR050101">
    <property type="entry name" value="CinA"/>
</dbReference>
<reference evidence="3 4" key="1">
    <citation type="journal article" date="2018" name="Front. Microbiol.">
        <title>Phylogeny of Vibrio vulnificus from the Analysis of the Core-Genome: Implications for Intra-Species Taxonomy.</title>
        <authorList>
            <person name="Roig F.J."/>
            <person name="Gonzalez-Candelas F."/>
            <person name="Sanjuan E."/>
            <person name="Fouz B."/>
            <person name="Feil E.J."/>
            <person name="Llorens C."/>
            <person name="Baker-Austin C."/>
            <person name="Oliver J.D."/>
            <person name="Danin-Poleg Y."/>
            <person name="Gibas C.J."/>
            <person name="Kashi Y."/>
            <person name="Gulig P.A."/>
            <person name="Morrison S.S."/>
            <person name="Amaro C."/>
        </authorList>
    </citation>
    <scope>NUCLEOTIDE SEQUENCE [LARGE SCALE GENOMIC DNA]</scope>
    <source>
        <strain evidence="3 4">CECT4608</strain>
    </source>
</reference>
<dbReference type="InterPro" id="IPR001453">
    <property type="entry name" value="MoaB/Mog_dom"/>
</dbReference>
<sequence length="411" mass="45575">MKIAMLSTGEEVLHGDIVDTNAAWLSSVMYEQGFALTKRSTVGDQMNALVEELLMLSFNNDVVIVNGGLGPTTDDMSAAAAAKAADCKIVLFKAWLTRMEEMYRERNRPMPDSNLKQAMLPEIAEIVDNPIGTACGFKMHINDALFYFTPGVPREFKVMVETQILPDLKDQWPNNEAYQCSRLYTFGLSESGISDKLDALKLPQGYELGYRSSLPFIEVKLFGPKDALDERVKVMQLIYKLLESNVVSVDEPMLEHIGHMLKEKDLTLATAEQSSYGYLTSWLQSEQNIAEQSGHGWVLSAKGSETIDHSNPLAAAFALAGATREKCATDLALVTGKLNGKQFSVALSAHGGEWGMVLELNREYARKEANKVISTVAADVLRRYLEKKPMFGDYFSVTKVKEMFVPSSLVK</sequence>
<comment type="similarity">
    <text evidence="1">Belongs to the CinA family.</text>
</comment>
<dbReference type="RefSeq" id="WP_103200752.1">
    <property type="nucleotide sequence ID" value="NZ_JAODPO010000013.1"/>
</dbReference>
<dbReference type="InterPro" id="IPR036653">
    <property type="entry name" value="CinA-like_C"/>
</dbReference>
<evidence type="ECO:0000313" key="4">
    <source>
        <dbReference type="Proteomes" id="UP000237466"/>
    </source>
</evidence>
<evidence type="ECO:0000259" key="2">
    <source>
        <dbReference type="SMART" id="SM00852"/>
    </source>
</evidence>
<dbReference type="AlphaFoldDB" id="A0A2S3R0M7"/>
<dbReference type="NCBIfam" id="TIGR00177">
    <property type="entry name" value="molyb_syn"/>
    <property type="match status" value="1"/>
</dbReference>
<dbReference type="InterPro" id="IPR036425">
    <property type="entry name" value="MoaB/Mog-like_dom_sf"/>
</dbReference>
<dbReference type="PANTHER" id="PTHR13939:SF0">
    <property type="entry name" value="NMN AMIDOHYDROLASE-LIKE PROTEIN YFAY"/>
    <property type="match status" value="1"/>
</dbReference>
<proteinExistence type="inferred from homology"/>
<comment type="caution">
    <text evidence="3">The sequence shown here is derived from an EMBL/GenBank/DDBJ whole genome shotgun (WGS) entry which is preliminary data.</text>
</comment>
<dbReference type="CDD" id="cd00885">
    <property type="entry name" value="cinA"/>
    <property type="match status" value="1"/>
</dbReference>
<dbReference type="NCBIfam" id="TIGR00200">
    <property type="entry name" value="cinA_nterm"/>
    <property type="match status" value="1"/>
</dbReference>
<dbReference type="SUPFAM" id="SSF142433">
    <property type="entry name" value="CinA-like"/>
    <property type="match status" value="1"/>
</dbReference>
<dbReference type="PANTHER" id="PTHR13939">
    <property type="entry name" value="NICOTINAMIDE-NUCLEOTIDE AMIDOHYDROLASE PNCC"/>
    <property type="match status" value="1"/>
</dbReference>
<dbReference type="HAMAP" id="MF_00226_B">
    <property type="entry name" value="CinA_B"/>
    <property type="match status" value="1"/>
</dbReference>
<dbReference type="EMBL" id="PDGH01000112">
    <property type="protein sequence ID" value="POB46032.1"/>
    <property type="molecule type" value="Genomic_DNA"/>
</dbReference>
<feature type="domain" description="MoaB/Mog" evidence="2">
    <location>
        <begin position="4"/>
        <end position="171"/>
    </location>
</feature>
<dbReference type="Gene3D" id="3.40.980.10">
    <property type="entry name" value="MoaB/Mog-like domain"/>
    <property type="match status" value="1"/>
</dbReference>
<dbReference type="PIRSF" id="PIRSF006728">
    <property type="entry name" value="CinA"/>
    <property type="match status" value="1"/>
</dbReference>
<gene>
    <name evidence="3" type="ORF">CRN52_16050</name>
</gene>
<dbReference type="Pfam" id="PF00994">
    <property type="entry name" value="MoCF_biosynth"/>
    <property type="match status" value="1"/>
</dbReference>